<protein>
    <submittedName>
        <fullName evidence="1">Uncharacterized protein</fullName>
    </submittedName>
</protein>
<keyword evidence="2" id="KW-1185">Reference proteome</keyword>
<evidence type="ECO:0000313" key="1">
    <source>
        <dbReference type="EMBL" id="EPE36872.1"/>
    </source>
</evidence>
<organism evidence="1 2">
    <name type="scientific">Glarea lozoyensis (strain ATCC 20868 / MF5171)</name>
    <dbReference type="NCBI Taxonomy" id="1116229"/>
    <lineage>
        <taxon>Eukaryota</taxon>
        <taxon>Fungi</taxon>
        <taxon>Dikarya</taxon>
        <taxon>Ascomycota</taxon>
        <taxon>Pezizomycotina</taxon>
        <taxon>Leotiomycetes</taxon>
        <taxon>Helotiales</taxon>
        <taxon>Helotiaceae</taxon>
        <taxon>Glarea</taxon>
    </lineage>
</organism>
<sequence>MTFPTPGNASLISHLSTWRRKAPASELHRRLSISFFRRRPSRPKPTSTRAAFTYSSALPRTNRRWIRINDREIDPERATLISACPTVCLEDESPEEAKLKDATILRYELYRTVSASRRATDVEVHFAMALWASADFDIDLVAACGIIHTWEWICQSEGYACVDYLKLKERARFLIRKQDKGGCGTF</sequence>
<dbReference type="Proteomes" id="UP000016922">
    <property type="component" value="Unassembled WGS sequence"/>
</dbReference>
<accession>S3DEP8</accession>
<dbReference type="HOGENOM" id="CLU_1454539_0_0_1"/>
<evidence type="ECO:0000313" key="2">
    <source>
        <dbReference type="Proteomes" id="UP000016922"/>
    </source>
</evidence>
<dbReference type="AlphaFoldDB" id="S3DEP8"/>
<dbReference type="KEGG" id="glz:GLAREA_09035"/>
<dbReference type="GeneID" id="19468083"/>
<name>S3DEP8_GLAL2</name>
<reference evidence="1 2" key="1">
    <citation type="journal article" date="2013" name="BMC Genomics">
        <title>Genomics-driven discovery of the pneumocandin biosynthetic gene cluster in the fungus Glarea lozoyensis.</title>
        <authorList>
            <person name="Chen L."/>
            <person name="Yue Q."/>
            <person name="Zhang X."/>
            <person name="Xiang M."/>
            <person name="Wang C."/>
            <person name="Li S."/>
            <person name="Che Y."/>
            <person name="Ortiz-Lopez F.J."/>
            <person name="Bills G.F."/>
            <person name="Liu X."/>
            <person name="An Z."/>
        </authorList>
    </citation>
    <scope>NUCLEOTIDE SEQUENCE [LARGE SCALE GENOMIC DNA]</scope>
    <source>
        <strain evidence="2">ATCC 20868 / MF5171</strain>
    </source>
</reference>
<dbReference type="RefSeq" id="XP_008076187.1">
    <property type="nucleotide sequence ID" value="XM_008077996.1"/>
</dbReference>
<gene>
    <name evidence="1" type="ORF">GLAREA_09035</name>
</gene>
<dbReference type="EMBL" id="KE145352">
    <property type="protein sequence ID" value="EPE36872.1"/>
    <property type="molecule type" value="Genomic_DNA"/>
</dbReference>
<proteinExistence type="predicted"/>